<evidence type="ECO:0000256" key="8">
    <source>
        <dbReference type="ARBA" id="ARBA00023077"/>
    </source>
</evidence>
<evidence type="ECO:0000256" key="6">
    <source>
        <dbReference type="ARBA" id="ARBA00023004"/>
    </source>
</evidence>
<keyword evidence="3 11" id="KW-1134">Transmembrane beta strand</keyword>
<evidence type="ECO:0000313" key="16">
    <source>
        <dbReference type="EMBL" id="MFC4308512.1"/>
    </source>
</evidence>
<feature type="signal peptide" evidence="14">
    <location>
        <begin position="1"/>
        <end position="31"/>
    </location>
</feature>
<evidence type="ECO:0000256" key="2">
    <source>
        <dbReference type="ARBA" id="ARBA00022448"/>
    </source>
</evidence>
<dbReference type="InterPro" id="IPR012910">
    <property type="entry name" value="Plug_dom"/>
</dbReference>
<dbReference type="Pfam" id="PF07715">
    <property type="entry name" value="Plug"/>
    <property type="match status" value="1"/>
</dbReference>
<dbReference type="CDD" id="cd01347">
    <property type="entry name" value="ligand_gated_channel"/>
    <property type="match status" value="1"/>
</dbReference>
<dbReference type="RefSeq" id="WP_380595602.1">
    <property type="nucleotide sequence ID" value="NZ_JBHSDU010000002.1"/>
</dbReference>
<evidence type="ECO:0000256" key="7">
    <source>
        <dbReference type="ARBA" id="ARBA00023065"/>
    </source>
</evidence>
<evidence type="ECO:0000256" key="3">
    <source>
        <dbReference type="ARBA" id="ARBA00022452"/>
    </source>
</evidence>
<keyword evidence="16" id="KW-0675">Receptor</keyword>
<evidence type="ECO:0000256" key="13">
    <source>
        <dbReference type="SAM" id="MobiDB-lite"/>
    </source>
</evidence>
<dbReference type="Proteomes" id="UP001595904">
    <property type="component" value="Unassembled WGS sequence"/>
</dbReference>
<keyword evidence="4" id="KW-0410">Iron transport</keyword>
<dbReference type="EMBL" id="JBHSDU010000002">
    <property type="protein sequence ID" value="MFC4308512.1"/>
    <property type="molecule type" value="Genomic_DNA"/>
</dbReference>
<proteinExistence type="inferred from homology"/>
<evidence type="ECO:0000256" key="4">
    <source>
        <dbReference type="ARBA" id="ARBA00022496"/>
    </source>
</evidence>
<keyword evidence="5 11" id="KW-0812">Transmembrane</keyword>
<dbReference type="Pfam" id="PF00593">
    <property type="entry name" value="TonB_dep_Rec_b-barrel"/>
    <property type="match status" value="1"/>
</dbReference>
<evidence type="ECO:0000256" key="5">
    <source>
        <dbReference type="ARBA" id="ARBA00022692"/>
    </source>
</evidence>
<keyword evidence="10 11" id="KW-0998">Cell outer membrane</keyword>
<keyword evidence="2 11" id="KW-0813">Transport</keyword>
<evidence type="ECO:0000259" key="15">
    <source>
        <dbReference type="SMART" id="SM00965"/>
    </source>
</evidence>
<feature type="region of interest" description="Disordered" evidence="13">
    <location>
        <begin position="554"/>
        <end position="575"/>
    </location>
</feature>
<gene>
    <name evidence="16" type="ORF">ACFPN2_05400</name>
</gene>
<dbReference type="Gene3D" id="2.40.170.20">
    <property type="entry name" value="TonB-dependent receptor, beta-barrel domain"/>
    <property type="match status" value="1"/>
</dbReference>
<dbReference type="PANTHER" id="PTHR32552:SF81">
    <property type="entry name" value="TONB-DEPENDENT OUTER MEMBRANE RECEPTOR"/>
    <property type="match status" value="1"/>
</dbReference>
<keyword evidence="6" id="KW-0408">Iron</keyword>
<dbReference type="SMART" id="SM00965">
    <property type="entry name" value="STN"/>
    <property type="match status" value="1"/>
</dbReference>
<dbReference type="InterPro" id="IPR036942">
    <property type="entry name" value="Beta-barrel_TonB_sf"/>
</dbReference>
<evidence type="ECO:0000256" key="12">
    <source>
        <dbReference type="RuleBase" id="RU003357"/>
    </source>
</evidence>
<keyword evidence="14" id="KW-0732">Signal</keyword>
<reference evidence="17" key="1">
    <citation type="journal article" date="2019" name="Int. J. Syst. Evol. Microbiol.">
        <title>The Global Catalogue of Microorganisms (GCM) 10K type strain sequencing project: providing services to taxonomists for standard genome sequencing and annotation.</title>
        <authorList>
            <consortium name="The Broad Institute Genomics Platform"/>
            <consortium name="The Broad Institute Genome Sequencing Center for Infectious Disease"/>
            <person name="Wu L."/>
            <person name="Ma J."/>
        </authorList>
    </citation>
    <scope>NUCLEOTIDE SEQUENCE [LARGE SCALE GENOMIC DNA]</scope>
    <source>
        <strain evidence="17">CGMCC 1.10759</strain>
    </source>
</reference>
<evidence type="ECO:0000256" key="1">
    <source>
        <dbReference type="ARBA" id="ARBA00004571"/>
    </source>
</evidence>
<keyword evidence="17" id="KW-1185">Reference proteome</keyword>
<organism evidence="16 17">
    <name type="scientific">Steroidobacter flavus</name>
    <dbReference type="NCBI Taxonomy" id="1842136"/>
    <lineage>
        <taxon>Bacteria</taxon>
        <taxon>Pseudomonadati</taxon>
        <taxon>Pseudomonadota</taxon>
        <taxon>Gammaproteobacteria</taxon>
        <taxon>Steroidobacterales</taxon>
        <taxon>Steroidobacteraceae</taxon>
        <taxon>Steroidobacter</taxon>
    </lineage>
</organism>
<feature type="domain" description="Secretin/TonB short N-terminal" evidence="15">
    <location>
        <begin position="62"/>
        <end position="114"/>
    </location>
</feature>
<keyword evidence="8 12" id="KW-0798">TonB box</keyword>
<protein>
    <submittedName>
        <fullName evidence="16">TonB-dependent receptor domain-containing protein</fullName>
    </submittedName>
</protein>
<keyword evidence="7" id="KW-0406">Ion transport</keyword>
<dbReference type="SUPFAM" id="SSF56935">
    <property type="entry name" value="Porins"/>
    <property type="match status" value="1"/>
</dbReference>
<comment type="similarity">
    <text evidence="11 12">Belongs to the TonB-dependent receptor family.</text>
</comment>
<dbReference type="InterPro" id="IPR039426">
    <property type="entry name" value="TonB-dep_rcpt-like"/>
</dbReference>
<accession>A0ABV8SLX8</accession>
<evidence type="ECO:0000313" key="17">
    <source>
        <dbReference type="Proteomes" id="UP001595904"/>
    </source>
</evidence>
<dbReference type="InterPro" id="IPR011662">
    <property type="entry name" value="Secretin/TonB_short_N"/>
</dbReference>
<feature type="chain" id="PRO_5046949609" evidence="14">
    <location>
        <begin position="32"/>
        <end position="856"/>
    </location>
</feature>
<evidence type="ECO:0000256" key="10">
    <source>
        <dbReference type="ARBA" id="ARBA00023237"/>
    </source>
</evidence>
<comment type="subcellular location">
    <subcellularLocation>
        <location evidence="1 11">Cell outer membrane</location>
        <topology evidence="1 11">Multi-pass membrane protein</topology>
    </subcellularLocation>
</comment>
<name>A0ABV8SLX8_9GAMM</name>
<dbReference type="PROSITE" id="PS52016">
    <property type="entry name" value="TONB_DEPENDENT_REC_3"/>
    <property type="match status" value="1"/>
</dbReference>
<comment type="caution">
    <text evidence="16">The sequence shown here is derived from an EMBL/GenBank/DDBJ whole genome shotgun (WGS) entry which is preliminary data.</text>
</comment>
<evidence type="ECO:0000256" key="9">
    <source>
        <dbReference type="ARBA" id="ARBA00023136"/>
    </source>
</evidence>
<dbReference type="PANTHER" id="PTHR32552">
    <property type="entry name" value="FERRICHROME IRON RECEPTOR-RELATED"/>
    <property type="match status" value="1"/>
</dbReference>
<dbReference type="Gene3D" id="3.55.50.30">
    <property type="match status" value="1"/>
</dbReference>
<sequence length="856" mass="92497">MSAISRAVRVAMRLRVGTALLCTLLSGAALAAPELGDEMRQFDIAAGDLVDALDSLASQSGLQIMYDGSTSGREIKVAAVNGELTTNDALARLLVDTGLEVARVNARTVVLRQAPQRRTTSTMAVASVAPRAAMSEESAPVEEVTVTARKREERLQDVPASIAAATGETIAQLNIVNVTEMDAVAPGLTFVSNPSRFGSGPSIALRGISTQTQSSGVQDSVGIVIDGVPISRAKAGAFPDLSDTSRVEILRGPQGTLFGKNASAGVISITTKDPTERPETELAVGYGTHNEQTFTGSVSGPVLDDKLTGRLAAYRKSRDGFVENVYDGSEWEVDDQVGFRGKLLFKPTDVDALKLSADYVEQKNDAGTNIIRAFTPVTPQYVRDSLGSIVGPENDKINAHSLGVNRHQSGGAALQWDRDIGEHTLTALGAYRFFEQDFHQGTYAWLTPLNDGDVRGFTDLDQYSTEVRLASPSNQRLQYVAGLFAMTDNIEVGLWDPAPGLLVVGTTTRTARNYVNEVETLNYAAFAEANLEVTDHFGLTSGLRWTHETVDATITGKPTPDGARRAGHPLGTTSDSATASKVSWKVGGQWRIDADRMFYVSVATGFKGPGFNVNSTVLGDAQPVRPETSTSYEAGWKSQFWGRRLTLNLSAFHARFEDFQTQGGLVLPGNPNARIILLNADEVRTQGVELELAAALGQATELRFNGAYIDAQFENFPNAPCYPEQSVTTNTCVGNVQDLSGARLPNTPEWNFNVSARQEFPLFNWRWHGFATVDYSWRSDVQWNALGSPNGIEDGYGLLGASFGLRSDDSRIVTKIYGKNLTDQFHTSGIVVDNQVTHFLPPDYSRIVGIDMTLSF</sequence>
<evidence type="ECO:0000256" key="14">
    <source>
        <dbReference type="SAM" id="SignalP"/>
    </source>
</evidence>
<dbReference type="InterPro" id="IPR000531">
    <property type="entry name" value="Beta-barrel_TonB"/>
</dbReference>
<keyword evidence="9 11" id="KW-0472">Membrane</keyword>
<evidence type="ECO:0000256" key="11">
    <source>
        <dbReference type="PROSITE-ProRule" id="PRU01360"/>
    </source>
</evidence>